<comment type="subcellular location">
    <subcellularLocation>
        <location evidence="1">Cell inner membrane</location>
        <topology evidence="1">Multi-pass membrane protein</topology>
    </subcellularLocation>
</comment>
<dbReference type="NCBIfam" id="TIGR00697">
    <property type="entry name" value="queuosine precursor transporter"/>
    <property type="match status" value="1"/>
</dbReference>
<keyword evidence="1" id="KW-1133">Transmembrane helix</keyword>
<keyword evidence="1" id="KW-0997">Cell inner membrane</keyword>
<feature type="transmembrane region" description="Helical" evidence="1">
    <location>
        <begin position="58"/>
        <end position="81"/>
    </location>
</feature>
<dbReference type="GO" id="GO:0022857">
    <property type="term" value="F:transmembrane transporter activity"/>
    <property type="evidence" value="ECO:0007669"/>
    <property type="project" value="UniProtKB-UniRule"/>
</dbReference>
<comment type="similarity">
    <text evidence="1">Belongs to the vitamin uptake transporter (VUT/ECF) (TC 2.A.88) family. Q precursor transporter subfamily.</text>
</comment>
<feature type="transmembrane region" description="Helical" evidence="1">
    <location>
        <begin position="35"/>
        <end position="52"/>
    </location>
</feature>
<protein>
    <recommendedName>
        <fullName evidence="1">Probable queuosine precursor transporter</fullName>
        <shortName evidence="1">Q precursor transporter</shortName>
    </recommendedName>
</protein>
<name>A0A5C6UKT2_9SPHN</name>
<feature type="transmembrane region" description="Helical" evidence="1">
    <location>
        <begin position="93"/>
        <end position="118"/>
    </location>
</feature>
<evidence type="ECO:0000256" key="1">
    <source>
        <dbReference type="HAMAP-Rule" id="MF_02088"/>
    </source>
</evidence>
<keyword evidence="1" id="KW-0472">Membrane</keyword>
<accession>A0A5C6UKT2</accession>
<sequence length="237" mass="24836">MTSTPDAPGATAIPVSDTADASLSQPVAAQIPRSLFVLSVFYGGMVCIAGVLGNKQVALGPLAVEAGIFAFLLLVVVSSAVAELHGRSVANRLVRYGFIPLITSILLALLVLFLPASPGMEPERLGAFDMMMRATPRIWVAGIIAYGVSQTLNVSIFSALRRPGGSFLWIRGAVAGVLSQIVDTLLFITVAFYGIFPITGLLAGQLLAKVTLSIVLVPVLIQACVAFGKWLDRPADA</sequence>
<dbReference type="RefSeq" id="WP_147121374.1">
    <property type="nucleotide sequence ID" value="NZ_VOPY01000001.1"/>
</dbReference>
<feature type="transmembrane region" description="Helical" evidence="1">
    <location>
        <begin position="210"/>
        <end position="231"/>
    </location>
</feature>
<evidence type="ECO:0000313" key="3">
    <source>
        <dbReference type="Proteomes" id="UP000321129"/>
    </source>
</evidence>
<dbReference type="InterPro" id="IPR003744">
    <property type="entry name" value="YhhQ"/>
</dbReference>
<keyword evidence="1" id="KW-0813">Transport</keyword>
<keyword evidence="1" id="KW-0812">Transmembrane</keyword>
<proteinExistence type="inferred from homology"/>
<reference evidence="2 3" key="1">
    <citation type="submission" date="2019-08" db="EMBL/GenBank/DDBJ databases">
        <title>Sphingorhabdus soil sp. nov., isolated from arctic soil.</title>
        <authorList>
            <person name="Liu Y."/>
        </authorList>
    </citation>
    <scope>NUCLEOTIDE SEQUENCE [LARGE SCALE GENOMIC DNA]</scope>
    <source>
        <strain evidence="2 3">D-2Q-5-6</strain>
    </source>
</reference>
<dbReference type="GO" id="GO:0005886">
    <property type="term" value="C:plasma membrane"/>
    <property type="evidence" value="ECO:0007669"/>
    <property type="project" value="UniProtKB-SubCell"/>
</dbReference>
<comment type="function">
    <text evidence="1">Involved in the import of queuosine (Q) precursors, required for Q precursor salvage.</text>
</comment>
<dbReference type="Pfam" id="PF02592">
    <property type="entry name" value="Vut_1"/>
    <property type="match status" value="1"/>
</dbReference>
<dbReference type="PANTHER" id="PTHR34300">
    <property type="entry name" value="QUEUOSINE PRECURSOR TRANSPORTER-RELATED"/>
    <property type="match status" value="1"/>
</dbReference>
<dbReference type="Proteomes" id="UP000321129">
    <property type="component" value="Unassembled WGS sequence"/>
</dbReference>
<comment type="caution">
    <text evidence="2">The sequence shown here is derived from an EMBL/GenBank/DDBJ whole genome shotgun (WGS) entry which is preliminary data.</text>
</comment>
<gene>
    <name evidence="2" type="ORF">FSZ31_01960</name>
</gene>
<organism evidence="2 3">
    <name type="scientific">Flavisphingopyxis soli</name>
    <dbReference type="NCBI Taxonomy" id="2601267"/>
    <lineage>
        <taxon>Bacteria</taxon>
        <taxon>Pseudomonadati</taxon>
        <taxon>Pseudomonadota</taxon>
        <taxon>Alphaproteobacteria</taxon>
        <taxon>Sphingomonadales</taxon>
        <taxon>Sphingopyxidaceae</taxon>
        <taxon>Flavisphingopyxis</taxon>
    </lineage>
</organism>
<keyword evidence="1" id="KW-1003">Cell membrane</keyword>
<dbReference type="HAMAP" id="MF_02088">
    <property type="entry name" value="Q_prec_transport"/>
    <property type="match status" value="1"/>
</dbReference>
<dbReference type="OrthoDB" id="7422621at2"/>
<feature type="transmembrane region" description="Helical" evidence="1">
    <location>
        <begin position="172"/>
        <end position="198"/>
    </location>
</feature>
<dbReference type="PANTHER" id="PTHR34300:SF2">
    <property type="entry name" value="QUEUOSINE PRECURSOR TRANSPORTER-RELATED"/>
    <property type="match status" value="1"/>
</dbReference>
<dbReference type="AlphaFoldDB" id="A0A5C6UKT2"/>
<evidence type="ECO:0000313" key="2">
    <source>
        <dbReference type="EMBL" id="TXC73537.1"/>
    </source>
</evidence>
<dbReference type="EMBL" id="VOPY01000001">
    <property type="protein sequence ID" value="TXC73537.1"/>
    <property type="molecule type" value="Genomic_DNA"/>
</dbReference>
<keyword evidence="3" id="KW-1185">Reference proteome</keyword>
<feature type="transmembrane region" description="Helical" evidence="1">
    <location>
        <begin position="138"/>
        <end position="160"/>
    </location>
</feature>